<dbReference type="Proteomes" id="UP000001887">
    <property type="component" value="Chromosome"/>
</dbReference>
<dbReference type="HOGENOM" id="CLU_3294033_0_0_0"/>
<gene>
    <name evidence="1" type="ordered locus">Psta_1918</name>
</gene>
<name>D2QZV9_PIRSD</name>
<sequence length="40" mass="4574">MFFWSKSQSPAWLQGTDLMTLLYTRPSYQLFDDTAVGLGT</sequence>
<organism evidence="1 2">
    <name type="scientific">Pirellula staleyi (strain ATCC 27377 / DSM 6068 / ICPB 4128)</name>
    <name type="common">Pirella staleyi</name>
    <dbReference type="NCBI Taxonomy" id="530564"/>
    <lineage>
        <taxon>Bacteria</taxon>
        <taxon>Pseudomonadati</taxon>
        <taxon>Planctomycetota</taxon>
        <taxon>Planctomycetia</taxon>
        <taxon>Pirellulales</taxon>
        <taxon>Pirellulaceae</taxon>
        <taxon>Pirellula</taxon>
    </lineage>
</organism>
<proteinExistence type="predicted"/>
<keyword evidence="2" id="KW-1185">Reference proteome</keyword>
<accession>D2QZV9</accession>
<protein>
    <submittedName>
        <fullName evidence="1">Uncharacterized protein</fullName>
    </submittedName>
</protein>
<dbReference type="KEGG" id="psl:Psta_1918"/>
<reference evidence="1 2" key="1">
    <citation type="journal article" date="2009" name="Stand. Genomic Sci.">
        <title>Complete genome sequence of Pirellula staleyi type strain (ATCC 27377).</title>
        <authorList>
            <person name="Clum A."/>
            <person name="Tindall B.J."/>
            <person name="Sikorski J."/>
            <person name="Ivanova N."/>
            <person name="Mavrommatis K."/>
            <person name="Lucas S."/>
            <person name="Glavina del Rio T."/>
            <person name="Nolan M."/>
            <person name="Chen F."/>
            <person name="Tice H."/>
            <person name="Pitluck S."/>
            <person name="Cheng J.F."/>
            <person name="Chertkov O."/>
            <person name="Brettin T."/>
            <person name="Han C."/>
            <person name="Detter J.C."/>
            <person name="Kuske C."/>
            <person name="Bruce D."/>
            <person name="Goodwin L."/>
            <person name="Ovchinikova G."/>
            <person name="Pati A."/>
            <person name="Mikhailova N."/>
            <person name="Chen A."/>
            <person name="Palaniappan K."/>
            <person name="Land M."/>
            <person name="Hauser L."/>
            <person name="Chang Y.J."/>
            <person name="Jeffries C.D."/>
            <person name="Chain P."/>
            <person name="Rohde M."/>
            <person name="Goker M."/>
            <person name="Bristow J."/>
            <person name="Eisen J.A."/>
            <person name="Markowitz V."/>
            <person name="Hugenholtz P."/>
            <person name="Kyrpides N.C."/>
            <person name="Klenk H.P."/>
            <person name="Lapidus A."/>
        </authorList>
    </citation>
    <scope>NUCLEOTIDE SEQUENCE [LARGE SCALE GENOMIC DNA]</scope>
    <source>
        <strain evidence="2">ATCC 27377 / DSM 6068 / ICPB 4128</strain>
    </source>
</reference>
<evidence type="ECO:0000313" key="1">
    <source>
        <dbReference type="EMBL" id="ADB16592.1"/>
    </source>
</evidence>
<dbReference type="AlphaFoldDB" id="D2QZV9"/>
<dbReference type="EMBL" id="CP001848">
    <property type="protein sequence ID" value="ADB16592.1"/>
    <property type="molecule type" value="Genomic_DNA"/>
</dbReference>
<evidence type="ECO:0000313" key="2">
    <source>
        <dbReference type="Proteomes" id="UP000001887"/>
    </source>
</evidence>